<reference evidence="3 4" key="1">
    <citation type="submission" date="2021-06" db="EMBL/GenBank/DDBJ databases">
        <authorList>
            <person name="Palmer J.M."/>
        </authorList>
    </citation>
    <scope>NUCLEOTIDE SEQUENCE [LARGE SCALE GENOMIC DNA]</scope>
    <source>
        <strain evidence="3 4">GA_2019</strain>
        <tissue evidence="3">Muscle</tissue>
    </source>
</reference>
<dbReference type="EMBL" id="JAHRIO010050762">
    <property type="protein sequence ID" value="MEQ2174883.1"/>
    <property type="molecule type" value="Genomic_DNA"/>
</dbReference>
<feature type="domain" description="PheRS DNA binding" evidence="2">
    <location>
        <begin position="39"/>
        <end position="70"/>
    </location>
</feature>
<accession>A0ABV0NWL8</accession>
<dbReference type="Gene3D" id="1.10.10.2330">
    <property type="match status" value="1"/>
</dbReference>
<sequence>KLSFGKIGFSKAMSNKWIRVDKSYEGGPRIFRTVESIEDQVREKLLLVKQGNAAQLDEKEKNELKKRKLLAEV</sequence>
<feature type="domain" description="PheRS DNA binding" evidence="1">
    <location>
        <begin position="3"/>
        <end position="37"/>
    </location>
</feature>
<dbReference type="Pfam" id="PF18553">
    <property type="entry name" value="PheRS_DBD3"/>
    <property type="match status" value="1"/>
</dbReference>
<evidence type="ECO:0000259" key="2">
    <source>
        <dbReference type="Pfam" id="PF18554"/>
    </source>
</evidence>
<evidence type="ECO:0000313" key="4">
    <source>
        <dbReference type="Proteomes" id="UP001476798"/>
    </source>
</evidence>
<keyword evidence="4" id="KW-1185">Reference proteome</keyword>
<dbReference type="InterPro" id="IPR040725">
    <property type="entry name" value="PheRS_DBD3"/>
</dbReference>
<feature type="non-terminal residue" evidence="3">
    <location>
        <position position="1"/>
    </location>
</feature>
<dbReference type="Gene3D" id="1.10.10.2320">
    <property type="match status" value="1"/>
</dbReference>
<gene>
    <name evidence="3" type="ORF">GOODEAATRI_012332</name>
</gene>
<organism evidence="3 4">
    <name type="scientific">Goodea atripinnis</name>
    <dbReference type="NCBI Taxonomy" id="208336"/>
    <lineage>
        <taxon>Eukaryota</taxon>
        <taxon>Metazoa</taxon>
        <taxon>Chordata</taxon>
        <taxon>Craniata</taxon>
        <taxon>Vertebrata</taxon>
        <taxon>Euteleostomi</taxon>
        <taxon>Actinopterygii</taxon>
        <taxon>Neopterygii</taxon>
        <taxon>Teleostei</taxon>
        <taxon>Neoteleostei</taxon>
        <taxon>Acanthomorphata</taxon>
        <taxon>Ovalentaria</taxon>
        <taxon>Atherinomorphae</taxon>
        <taxon>Cyprinodontiformes</taxon>
        <taxon>Goodeidae</taxon>
        <taxon>Goodea</taxon>
    </lineage>
</organism>
<evidence type="ECO:0000313" key="3">
    <source>
        <dbReference type="EMBL" id="MEQ2174883.1"/>
    </source>
</evidence>
<dbReference type="Pfam" id="PF18554">
    <property type="entry name" value="PheRS_DBD2"/>
    <property type="match status" value="1"/>
</dbReference>
<protein>
    <submittedName>
        <fullName evidence="3">Uncharacterized protein</fullName>
    </submittedName>
</protein>
<dbReference type="InterPro" id="IPR040586">
    <property type="entry name" value="PheRS_DBD2"/>
</dbReference>
<dbReference type="Proteomes" id="UP001476798">
    <property type="component" value="Unassembled WGS sequence"/>
</dbReference>
<proteinExistence type="predicted"/>
<comment type="caution">
    <text evidence="3">The sequence shown here is derived from an EMBL/GenBank/DDBJ whole genome shotgun (WGS) entry which is preliminary data.</text>
</comment>
<name>A0ABV0NWL8_9TELE</name>
<evidence type="ECO:0000259" key="1">
    <source>
        <dbReference type="Pfam" id="PF18553"/>
    </source>
</evidence>